<dbReference type="SMART" id="SM00454">
    <property type="entry name" value="SAM"/>
    <property type="match status" value="1"/>
</dbReference>
<feature type="compositionally biased region" description="Low complexity" evidence="3">
    <location>
        <begin position="1001"/>
        <end position="1012"/>
    </location>
</feature>
<dbReference type="SMART" id="SM00271">
    <property type="entry name" value="DnaJ"/>
    <property type="match status" value="1"/>
</dbReference>
<proteinExistence type="predicted"/>
<dbReference type="Pfam" id="PF00226">
    <property type="entry name" value="DnaJ"/>
    <property type="match status" value="1"/>
</dbReference>
<organism evidence="6 7">
    <name type="scientific">Blyttiomyces helicus</name>
    <dbReference type="NCBI Taxonomy" id="388810"/>
    <lineage>
        <taxon>Eukaryota</taxon>
        <taxon>Fungi</taxon>
        <taxon>Fungi incertae sedis</taxon>
        <taxon>Chytridiomycota</taxon>
        <taxon>Chytridiomycota incertae sedis</taxon>
        <taxon>Chytridiomycetes</taxon>
        <taxon>Chytridiomycetes incertae sedis</taxon>
        <taxon>Blyttiomyces</taxon>
    </lineage>
</organism>
<dbReference type="Proteomes" id="UP000269721">
    <property type="component" value="Unassembled WGS sequence"/>
</dbReference>
<keyword evidence="2" id="KW-0175">Coiled coil</keyword>
<keyword evidence="7" id="KW-1185">Reference proteome</keyword>
<dbReference type="PROSITE" id="PS50103">
    <property type="entry name" value="ZF_C3H1"/>
    <property type="match status" value="2"/>
</dbReference>
<feature type="region of interest" description="Disordered" evidence="3">
    <location>
        <begin position="745"/>
        <end position="767"/>
    </location>
</feature>
<dbReference type="SUPFAM" id="SSF47769">
    <property type="entry name" value="SAM/Pointed domain"/>
    <property type="match status" value="1"/>
</dbReference>
<feature type="compositionally biased region" description="Polar residues" evidence="3">
    <location>
        <begin position="870"/>
        <end position="887"/>
    </location>
</feature>
<dbReference type="Gene3D" id="1.10.287.110">
    <property type="entry name" value="DnaJ domain"/>
    <property type="match status" value="1"/>
</dbReference>
<feature type="zinc finger region" description="C3H1-type" evidence="1">
    <location>
        <begin position="640"/>
        <end position="666"/>
    </location>
</feature>
<dbReference type="PROSITE" id="PS50076">
    <property type="entry name" value="DNAJ_2"/>
    <property type="match status" value="1"/>
</dbReference>
<reference evidence="7" key="1">
    <citation type="journal article" date="2018" name="Nat. Microbiol.">
        <title>Leveraging single-cell genomics to expand the fungal tree of life.</title>
        <authorList>
            <person name="Ahrendt S.R."/>
            <person name="Quandt C.A."/>
            <person name="Ciobanu D."/>
            <person name="Clum A."/>
            <person name="Salamov A."/>
            <person name="Andreopoulos B."/>
            <person name="Cheng J.F."/>
            <person name="Woyke T."/>
            <person name="Pelin A."/>
            <person name="Henrissat B."/>
            <person name="Reynolds N.K."/>
            <person name="Benny G.L."/>
            <person name="Smith M.E."/>
            <person name="James T.Y."/>
            <person name="Grigoriev I.V."/>
        </authorList>
    </citation>
    <scope>NUCLEOTIDE SEQUENCE [LARGE SCALE GENOMIC DNA]</scope>
</reference>
<dbReference type="Gene3D" id="1.10.150.50">
    <property type="entry name" value="Transcription Factor, Ets-1"/>
    <property type="match status" value="1"/>
</dbReference>
<dbReference type="PROSITE" id="PS00636">
    <property type="entry name" value="DNAJ_1"/>
    <property type="match status" value="1"/>
</dbReference>
<evidence type="ECO:0000256" key="1">
    <source>
        <dbReference type="PROSITE-ProRule" id="PRU00723"/>
    </source>
</evidence>
<feature type="domain" description="C3H1-type" evidence="5">
    <location>
        <begin position="675"/>
        <end position="704"/>
    </location>
</feature>
<dbReference type="InterPro" id="IPR018253">
    <property type="entry name" value="DnaJ_domain_CS"/>
</dbReference>
<feature type="zinc finger region" description="C3H1-type" evidence="1">
    <location>
        <begin position="675"/>
        <end position="704"/>
    </location>
</feature>
<keyword evidence="1" id="KW-0862">Zinc</keyword>
<name>A0A4P9WL73_9FUNG</name>
<dbReference type="AlphaFoldDB" id="A0A4P9WL73"/>
<feature type="compositionally biased region" description="Basic and acidic residues" evidence="3">
    <location>
        <begin position="632"/>
        <end position="642"/>
    </location>
</feature>
<feature type="region of interest" description="Disordered" evidence="3">
    <location>
        <begin position="806"/>
        <end position="895"/>
    </location>
</feature>
<evidence type="ECO:0000313" key="6">
    <source>
        <dbReference type="EMBL" id="RKO93779.1"/>
    </source>
</evidence>
<accession>A0A4P9WL73</accession>
<feature type="region of interest" description="Disordered" evidence="3">
    <location>
        <begin position="598"/>
        <end position="642"/>
    </location>
</feature>
<dbReference type="CDD" id="cd06257">
    <property type="entry name" value="DnaJ"/>
    <property type="match status" value="1"/>
</dbReference>
<dbReference type="OrthoDB" id="10250354at2759"/>
<gene>
    <name evidence="6" type="ORF">BDK51DRAFT_37383</name>
</gene>
<protein>
    <recommendedName>
        <fullName evidence="8">J domain-containing protein</fullName>
    </recommendedName>
</protein>
<feature type="region of interest" description="Disordered" evidence="3">
    <location>
        <begin position="448"/>
        <end position="472"/>
    </location>
</feature>
<dbReference type="InterPro" id="IPR013761">
    <property type="entry name" value="SAM/pointed_sf"/>
</dbReference>
<evidence type="ECO:0000259" key="4">
    <source>
        <dbReference type="PROSITE" id="PS50076"/>
    </source>
</evidence>
<evidence type="ECO:0000313" key="7">
    <source>
        <dbReference type="Proteomes" id="UP000269721"/>
    </source>
</evidence>
<keyword evidence="1" id="KW-0863">Zinc-finger</keyword>
<dbReference type="InterPro" id="IPR000571">
    <property type="entry name" value="Znf_CCCH"/>
</dbReference>
<dbReference type="GO" id="GO:0008270">
    <property type="term" value="F:zinc ion binding"/>
    <property type="evidence" value="ECO:0007669"/>
    <property type="project" value="UniProtKB-KW"/>
</dbReference>
<evidence type="ECO:0008006" key="8">
    <source>
        <dbReference type="Google" id="ProtNLM"/>
    </source>
</evidence>
<feature type="region of interest" description="Disordered" evidence="3">
    <location>
        <begin position="994"/>
        <end position="1026"/>
    </location>
</feature>
<feature type="compositionally biased region" description="Polar residues" evidence="3">
    <location>
        <begin position="806"/>
        <end position="819"/>
    </location>
</feature>
<evidence type="ECO:0000259" key="5">
    <source>
        <dbReference type="PROSITE" id="PS50103"/>
    </source>
</evidence>
<sequence>MTNFPAFVGDETMATVSDTIMFLQRVDRIVKEDEANLADVNFRLDKFRTMHAKLDEMFAKKVKDAFRNLAKTLHPDKLPGGGTAEDRARFDELKTAHDTLMNDELRKKYILMNDHARFLASMAEAAAPPPEKATMDRRDQIRLKNSHAFAPTATLRVEASYIVIVHPTPGGLPSKCTIPAIDKNVPTKGGDSYQIGLSWKCNEAVQMLVERYELSLETWSLDSSRIENEKFSMSTPWFEKVIGQGFHFFKARAINALGSGPWSVTLAHTIVDDEHAHDRTIEAAVKKIAERMRKIREVLAEAMKNVNQGGKEMDAKIEILSHALTRARRARFGYARGDDSEDDLALLTEAETLLESCIAKRDWRSEMRSWKTRCEACFKVTINNSVGQLGLEDLIAGLGAAQSIHPSVRNHIHQWVMKCFDGLGRRELFVTPVATFQITEQTLESLSSDIPGEDYSRLSSPSRSSNDSSDWDAPAIVPGARLARSVPAWRIPDAHDRVRVTYLVAIERSDFFDTDRFERRVEQMEDQRRRDEATWVKRRLKELRERRAAAEAAATSAAAEAAATAAEALAAASSSSSRMNSPKSAVVPSVIDSVARHEAAANAKAQGKRVAWAPPPPKEEDNAGRLSSAAAEARKRAGDPRQSKTCRYWRAGRCDLKGCKFAHYEIPETDKDYRWIGGPHCRKLPSGACSFGGKCSFRAKHSRVLKDDPTETAIIPAFGSSETWQVDEDSSLEMDTLQDEWDVETVEDTSTPPSTYQSATASPQPNISEIKSRPLETAAAFFPPSTGASAFEPVSAFGPGFASFGRSLTSQPPLPTNRQHALAPPGFPQQPPGLDHLHNPGGFFPSPTSTPSSYSLSTSPAPSGSSMSTYPPNAYNSNRTSATQSAPRSAGPPPTLESVLVEMNLTRLSPIFEENEIDFEAFLLLDEALLKEMSVPLGPRIKILKRISELAADETVYHAAGSSNVGMGAEDAARLAEVYARAELERIEQQRSEIEREGYEGEQYAEAEQQYGVPEEPQWEEHSERPEVLAIITAVHES</sequence>
<feature type="coiled-coil region" evidence="2">
    <location>
        <begin position="514"/>
        <end position="560"/>
    </location>
</feature>
<feature type="domain" description="J" evidence="4">
    <location>
        <begin position="45"/>
        <end position="113"/>
    </location>
</feature>
<dbReference type="InterPro" id="IPR001623">
    <property type="entry name" value="DnaJ_domain"/>
</dbReference>
<feature type="compositionally biased region" description="Low complexity" evidence="3">
    <location>
        <begin position="457"/>
        <end position="472"/>
    </location>
</feature>
<feature type="compositionally biased region" description="Polar residues" evidence="3">
    <location>
        <begin position="748"/>
        <end position="767"/>
    </location>
</feature>
<dbReference type="InterPro" id="IPR001660">
    <property type="entry name" value="SAM"/>
</dbReference>
<dbReference type="EMBL" id="KZ994118">
    <property type="protein sequence ID" value="RKO93779.1"/>
    <property type="molecule type" value="Genomic_DNA"/>
</dbReference>
<evidence type="ECO:0000256" key="2">
    <source>
        <dbReference type="SAM" id="Coils"/>
    </source>
</evidence>
<evidence type="ECO:0000256" key="3">
    <source>
        <dbReference type="SAM" id="MobiDB-lite"/>
    </source>
</evidence>
<keyword evidence="1" id="KW-0479">Metal-binding</keyword>
<dbReference type="InterPro" id="IPR036869">
    <property type="entry name" value="J_dom_sf"/>
</dbReference>
<dbReference type="SUPFAM" id="SSF46565">
    <property type="entry name" value="Chaperone J-domain"/>
    <property type="match status" value="1"/>
</dbReference>
<feature type="compositionally biased region" description="Low complexity" evidence="3">
    <location>
        <begin position="845"/>
        <end position="869"/>
    </location>
</feature>
<feature type="domain" description="C3H1-type" evidence="5">
    <location>
        <begin position="640"/>
        <end position="666"/>
    </location>
</feature>